<organism evidence="1 2">
    <name type="scientific">Massarina eburnea CBS 473.64</name>
    <dbReference type="NCBI Taxonomy" id="1395130"/>
    <lineage>
        <taxon>Eukaryota</taxon>
        <taxon>Fungi</taxon>
        <taxon>Dikarya</taxon>
        <taxon>Ascomycota</taxon>
        <taxon>Pezizomycotina</taxon>
        <taxon>Dothideomycetes</taxon>
        <taxon>Pleosporomycetidae</taxon>
        <taxon>Pleosporales</taxon>
        <taxon>Massarineae</taxon>
        <taxon>Massarinaceae</taxon>
        <taxon>Massarina</taxon>
    </lineage>
</organism>
<gene>
    <name evidence="1" type="ORF">P280DRAFT_518603</name>
</gene>
<evidence type="ECO:0000313" key="1">
    <source>
        <dbReference type="EMBL" id="KAF2640183.1"/>
    </source>
</evidence>
<keyword evidence="2" id="KW-1185">Reference proteome</keyword>
<sequence>MPSFRAGLSTFSRSKVISPIYEHWFEGSFKQWLLERVIFYVVEAVSAKLAGDPTWYNQTPLPGTLGSSYTYTVVSFLVVEAIKCWAGAQIEKFYQREGRDARATPAPR</sequence>
<evidence type="ECO:0000313" key="2">
    <source>
        <dbReference type="Proteomes" id="UP000799753"/>
    </source>
</evidence>
<reference evidence="1" key="1">
    <citation type="journal article" date="2020" name="Stud. Mycol.">
        <title>101 Dothideomycetes genomes: a test case for predicting lifestyles and emergence of pathogens.</title>
        <authorList>
            <person name="Haridas S."/>
            <person name="Albert R."/>
            <person name="Binder M."/>
            <person name="Bloem J."/>
            <person name="Labutti K."/>
            <person name="Salamov A."/>
            <person name="Andreopoulos B."/>
            <person name="Baker S."/>
            <person name="Barry K."/>
            <person name="Bills G."/>
            <person name="Bluhm B."/>
            <person name="Cannon C."/>
            <person name="Castanera R."/>
            <person name="Culley D."/>
            <person name="Daum C."/>
            <person name="Ezra D."/>
            <person name="Gonzalez J."/>
            <person name="Henrissat B."/>
            <person name="Kuo A."/>
            <person name="Liang C."/>
            <person name="Lipzen A."/>
            <person name="Lutzoni F."/>
            <person name="Magnuson J."/>
            <person name="Mondo S."/>
            <person name="Nolan M."/>
            <person name="Ohm R."/>
            <person name="Pangilinan J."/>
            <person name="Park H.-J."/>
            <person name="Ramirez L."/>
            <person name="Alfaro M."/>
            <person name="Sun H."/>
            <person name="Tritt A."/>
            <person name="Yoshinaga Y."/>
            <person name="Zwiers L.-H."/>
            <person name="Turgeon B."/>
            <person name="Goodwin S."/>
            <person name="Spatafora J."/>
            <person name="Crous P."/>
            <person name="Grigoriev I."/>
        </authorList>
    </citation>
    <scope>NUCLEOTIDE SEQUENCE</scope>
    <source>
        <strain evidence="1">CBS 473.64</strain>
    </source>
</reference>
<dbReference type="Proteomes" id="UP000799753">
    <property type="component" value="Unassembled WGS sequence"/>
</dbReference>
<protein>
    <submittedName>
        <fullName evidence="1">Uncharacterized protein</fullName>
    </submittedName>
</protein>
<dbReference type="EMBL" id="MU006785">
    <property type="protein sequence ID" value="KAF2640183.1"/>
    <property type="molecule type" value="Genomic_DNA"/>
</dbReference>
<accession>A0A6A6S0J6</accession>
<proteinExistence type="predicted"/>
<dbReference type="AlphaFoldDB" id="A0A6A6S0J6"/>
<name>A0A6A6S0J6_9PLEO</name>